<accession>A0A2V0RCK6</accession>
<evidence type="ECO:0000256" key="1">
    <source>
        <dbReference type="SAM" id="MobiDB-lite"/>
    </source>
</evidence>
<comment type="caution">
    <text evidence="2">The sequence shown here is derived from an EMBL/GenBank/DDBJ whole genome shotgun (WGS) entry which is preliminary data.</text>
</comment>
<name>A0A2V0RCK6_9ZZZZ</name>
<protein>
    <submittedName>
        <fullName evidence="2">Uncharacterized protein</fullName>
    </submittedName>
</protein>
<feature type="region of interest" description="Disordered" evidence="1">
    <location>
        <begin position="79"/>
        <end position="102"/>
    </location>
</feature>
<dbReference type="AlphaFoldDB" id="A0A2V0RCK6"/>
<sequence>MERDSSKYQGAIPKPNKKQIEDGDVANFEKEELSNELYEKDGLPKTVKEILLDPDKYEIVIKNEQFMQLVKAANLEVGTPAVPKDEPPKDAPPPAEEGTLAVATKPNIPEDHFDEFKDEDMKSEPPRKKSMFDPKLKMVTRPITAPVAVESVKGFLMCKAHGLEDMFEEDLPFNKSWGLRFKEIALPYQSGGTVEPMQSKDGLADTSKHAFVVGPELAPFGASSHERVLSDREVVGYTKTIEDVGMRRNLLSTRLDPGKITNFDSGEGRDVRNVDTVLDLATEERKADSRIIVQSVITNPEYLRILLHSTNLFNKLHLSFNNWCAVHEAAGILDPRHKIYVANQRHFIQRDVLNQSEDIRTVYQVRFFGPPGRNTDDFYYSHHPQEPFDVCFGALERSSALANEEVAHIASRERGTVQIVGNRGSEWVQMLGVVTPAEGSEMARSLVSTLLGGYRSAFTVKPKPEAMNDITASLCAVASLAGMDYNTLMLESRSHLLNTALSPFYYQTSQLCHTMQSGGGGSPVGSITPRISSGTLDIIADFFAARDAPNNTRAPLILPNVPPKYSNTTSRGSILAEKMRIKLAACLNEAISRTYTRRPIMNRIYNTRAGQLMFPFAVRDDVYDLCMHGEPDGTSVPRYSTKVHLPEAEAFQLLLTTWAQLLAQLPDRAPGIDNAVKSMLDNRTHVRDSMAIMTAALTIGSQNRELLPFQTGFRDAGGSQWDIITNPVDVVELPFGGWLSFFLNGISSSLVESNGLYLKYADYVMPKMPSMYPLYIGMERCIVHDVVTGIEQDESDLEVRREEVIDLILLIMKRYWVTLDPDSPDRVRNLLNHADAGTHLPGFPNTPATPRAIAPLKLPTYFKMPIVTRPRAPGQDIIEYANNPPSIYGALTEQDTRRGFPLGRYAPPFTLAPKGVAMALETAKHCQVKKFYITRRPISPMLVTQYDGTKVFLYTSEENPMPVVKLEDLIRHRPDGKQSWTETELRAMADRYSLDGMLSGDDGEIVEWEAIEVSNVLTSFKFEEHNATDDRLVFDKVGMTIKRDRERFRDNKFEVSDIPVSMHVIGDMTSVRGYTPEEERRIMRSLVRYTLVPWETIRGSLMHFDGVNVDDVNLYDHDMRGVGDELKKDLISNVRVRDARHGITLAASIRLSTRKVEKFDVLDTLVKRTVPGTI</sequence>
<feature type="region of interest" description="Disordered" evidence="1">
    <location>
        <begin position="1"/>
        <end position="24"/>
    </location>
</feature>
<evidence type="ECO:0000313" key="2">
    <source>
        <dbReference type="EMBL" id="GBH22847.1"/>
    </source>
</evidence>
<dbReference type="EMBL" id="BDQE01000126">
    <property type="protein sequence ID" value="GBH22847.1"/>
    <property type="molecule type" value="Genomic_RNA"/>
</dbReference>
<reference evidence="2" key="1">
    <citation type="submission" date="2017-04" db="EMBL/GenBank/DDBJ databases">
        <title>Unveiling RNA virosphere associated with marine microorganisms.</title>
        <authorList>
            <person name="Urayama S."/>
            <person name="Takaki Y."/>
            <person name="Nishi S."/>
            <person name="Yoshida Y."/>
            <person name="Deguchi S."/>
            <person name="Takai K."/>
            <person name="Nunoura T."/>
        </authorList>
    </citation>
    <scope>NUCLEOTIDE SEQUENCE</scope>
</reference>
<proteinExistence type="predicted"/>
<organism evidence="2">
    <name type="scientific">viral metagenome</name>
    <dbReference type="NCBI Taxonomy" id="1070528"/>
    <lineage>
        <taxon>unclassified sequences</taxon>
        <taxon>metagenomes</taxon>
        <taxon>organismal metagenomes</taxon>
    </lineage>
</organism>